<feature type="region of interest" description="Disordered" evidence="4">
    <location>
        <begin position="95"/>
        <end position="124"/>
    </location>
</feature>
<dbReference type="CDD" id="cd06464">
    <property type="entry name" value="ACD_sHsps-like"/>
    <property type="match status" value="1"/>
</dbReference>
<organism evidence="6 7">
    <name type="scientific">Armillaria solidipes</name>
    <dbReference type="NCBI Taxonomy" id="1076256"/>
    <lineage>
        <taxon>Eukaryota</taxon>
        <taxon>Fungi</taxon>
        <taxon>Dikarya</taxon>
        <taxon>Basidiomycota</taxon>
        <taxon>Agaricomycotina</taxon>
        <taxon>Agaricomycetes</taxon>
        <taxon>Agaricomycetidae</taxon>
        <taxon>Agaricales</taxon>
        <taxon>Marasmiineae</taxon>
        <taxon>Physalacriaceae</taxon>
        <taxon>Armillaria</taxon>
    </lineage>
</organism>
<feature type="domain" description="SHSP" evidence="5">
    <location>
        <begin position="43"/>
        <end position="180"/>
    </location>
</feature>
<dbReference type="Pfam" id="PF00011">
    <property type="entry name" value="HSP20"/>
    <property type="match status" value="1"/>
</dbReference>
<feature type="compositionally biased region" description="Low complexity" evidence="4">
    <location>
        <begin position="100"/>
        <end position="116"/>
    </location>
</feature>
<dbReference type="PROSITE" id="PS01031">
    <property type="entry name" value="SHSP"/>
    <property type="match status" value="1"/>
</dbReference>
<dbReference type="Gene3D" id="2.60.40.790">
    <property type="match status" value="1"/>
</dbReference>
<evidence type="ECO:0000313" key="6">
    <source>
        <dbReference type="EMBL" id="PBK74882.1"/>
    </source>
</evidence>
<evidence type="ECO:0000256" key="2">
    <source>
        <dbReference type="PROSITE-ProRule" id="PRU00285"/>
    </source>
</evidence>
<dbReference type="SUPFAM" id="SSF49764">
    <property type="entry name" value="HSP20-like chaperones"/>
    <property type="match status" value="1"/>
</dbReference>
<evidence type="ECO:0000313" key="7">
    <source>
        <dbReference type="Proteomes" id="UP000218334"/>
    </source>
</evidence>
<reference evidence="7" key="1">
    <citation type="journal article" date="2017" name="Nat. Ecol. Evol.">
        <title>Genome expansion and lineage-specific genetic innovations in the forest pathogenic fungi Armillaria.</title>
        <authorList>
            <person name="Sipos G."/>
            <person name="Prasanna A.N."/>
            <person name="Walter M.C."/>
            <person name="O'Connor E."/>
            <person name="Balint B."/>
            <person name="Krizsan K."/>
            <person name="Kiss B."/>
            <person name="Hess J."/>
            <person name="Varga T."/>
            <person name="Slot J."/>
            <person name="Riley R."/>
            <person name="Boka B."/>
            <person name="Rigling D."/>
            <person name="Barry K."/>
            <person name="Lee J."/>
            <person name="Mihaltcheva S."/>
            <person name="LaButti K."/>
            <person name="Lipzen A."/>
            <person name="Waldron R."/>
            <person name="Moloney N.M."/>
            <person name="Sperisen C."/>
            <person name="Kredics L."/>
            <person name="Vagvoelgyi C."/>
            <person name="Patrignani A."/>
            <person name="Fitzpatrick D."/>
            <person name="Nagy I."/>
            <person name="Doyle S."/>
            <person name="Anderson J.B."/>
            <person name="Grigoriev I.V."/>
            <person name="Gueldener U."/>
            <person name="Muensterkoetter M."/>
            <person name="Nagy L.G."/>
        </authorList>
    </citation>
    <scope>NUCLEOTIDE SEQUENCE [LARGE SCALE GENOMIC DNA]</scope>
    <source>
        <strain evidence="7">28-4</strain>
    </source>
</reference>
<dbReference type="InterPro" id="IPR031107">
    <property type="entry name" value="Small_HSP"/>
</dbReference>
<keyword evidence="7" id="KW-1185">Reference proteome</keyword>
<proteinExistence type="inferred from homology"/>
<dbReference type="InterPro" id="IPR008978">
    <property type="entry name" value="HSP20-like_chaperone"/>
</dbReference>
<dbReference type="PANTHER" id="PTHR11527">
    <property type="entry name" value="HEAT-SHOCK PROTEIN 20 FAMILY MEMBER"/>
    <property type="match status" value="1"/>
</dbReference>
<accession>A0A2H3C6L9</accession>
<dbReference type="InterPro" id="IPR002068">
    <property type="entry name" value="A-crystallin/Hsp20_dom"/>
</dbReference>
<dbReference type="STRING" id="1076256.A0A2H3C6L9"/>
<evidence type="ECO:0000259" key="5">
    <source>
        <dbReference type="PROSITE" id="PS01031"/>
    </source>
</evidence>
<protein>
    <submittedName>
        <fullName evidence="6">HSP20-like chaperone</fullName>
    </submittedName>
</protein>
<evidence type="ECO:0000256" key="4">
    <source>
        <dbReference type="SAM" id="MobiDB-lite"/>
    </source>
</evidence>
<keyword evidence="1" id="KW-0346">Stress response</keyword>
<sequence>MSIARQLFHEFRPLFRMLEEPITRTPASWGVRSHPFFDDPFFSSPGFTRPAVDVTEQGNKYIVEADLPGVAKENVEVRIGEGGRSLTIEGKVVSKGPEPEATQAQASEGEQAASTEVTKTDTPNQISAERQFWSNSSFTRTVWLPRPVDSSGVSAQLKDGVLTVTIPKAEDKASVVVPVQ</sequence>
<dbReference type="EMBL" id="KZ293418">
    <property type="protein sequence ID" value="PBK74882.1"/>
    <property type="molecule type" value="Genomic_DNA"/>
</dbReference>
<dbReference type="Proteomes" id="UP000218334">
    <property type="component" value="Unassembled WGS sequence"/>
</dbReference>
<gene>
    <name evidence="6" type="ORF">ARMSODRAFT_495302</name>
</gene>
<comment type="similarity">
    <text evidence="2 3">Belongs to the small heat shock protein (HSP20) family.</text>
</comment>
<name>A0A2H3C6L9_9AGAR</name>
<evidence type="ECO:0000256" key="1">
    <source>
        <dbReference type="ARBA" id="ARBA00023016"/>
    </source>
</evidence>
<evidence type="ECO:0000256" key="3">
    <source>
        <dbReference type="RuleBase" id="RU003616"/>
    </source>
</evidence>
<dbReference type="AlphaFoldDB" id="A0A2H3C6L9"/>